<dbReference type="PROSITE" id="PS50999">
    <property type="entry name" value="COX2_TM"/>
    <property type="match status" value="1"/>
</dbReference>
<evidence type="ECO:0000256" key="14">
    <source>
        <dbReference type="ARBA" id="ARBA00031389"/>
    </source>
</evidence>
<dbReference type="InterPro" id="IPR008972">
    <property type="entry name" value="Cupredoxin"/>
</dbReference>
<evidence type="ECO:0000256" key="9">
    <source>
        <dbReference type="ARBA" id="ARBA00022982"/>
    </source>
</evidence>
<evidence type="ECO:0000256" key="3">
    <source>
        <dbReference type="ARBA" id="ARBA00012949"/>
    </source>
</evidence>
<dbReference type="InterPro" id="IPR001505">
    <property type="entry name" value="Copper_CuA"/>
</dbReference>
<dbReference type="InterPro" id="IPR011759">
    <property type="entry name" value="Cyt_c_oxidase_su2_TM_dom"/>
</dbReference>
<dbReference type="PROSITE" id="PS50857">
    <property type="entry name" value="COX2_CUA"/>
    <property type="match status" value="1"/>
</dbReference>
<keyword evidence="10 19" id="KW-1133">Transmembrane helix</keyword>
<feature type="region of interest" description="Disordered" evidence="18">
    <location>
        <begin position="349"/>
        <end position="372"/>
    </location>
</feature>
<dbReference type="InterPro" id="IPR002429">
    <property type="entry name" value="CcO_II-like_C"/>
</dbReference>
<evidence type="ECO:0000256" key="12">
    <source>
        <dbReference type="ARBA" id="ARBA00023136"/>
    </source>
</evidence>
<evidence type="ECO:0000256" key="11">
    <source>
        <dbReference type="ARBA" id="ARBA00023008"/>
    </source>
</evidence>
<evidence type="ECO:0000256" key="6">
    <source>
        <dbReference type="ARBA" id="ARBA00022692"/>
    </source>
</evidence>
<dbReference type="GO" id="GO:0042773">
    <property type="term" value="P:ATP synthesis coupled electron transport"/>
    <property type="evidence" value="ECO:0007669"/>
    <property type="project" value="TreeGrafter"/>
</dbReference>
<keyword evidence="5" id="KW-0679">Respiratory chain</keyword>
<comment type="function">
    <text evidence="13">Subunits I and II form the functional core of the enzyme complex. Electrons originating in cytochrome c are transferred via heme a and Cu(A) to the binuclear center formed by heme a3 and Cu(B).</text>
</comment>
<feature type="transmembrane region" description="Helical" evidence="19">
    <location>
        <begin position="21"/>
        <end position="41"/>
    </location>
</feature>
<keyword evidence="8" id="KW-1278">Translocase</keyword>
<keyword evidence="11" id="KW-0186">Copper</keyword>
<dbReference type="Pfam" id="PF00116">
    <property type="entry name" value="COX2"/>
    <property type="match status" value="1"/>
</dbReference>
<dbReference type="SUPFAM" id="SSF49503">
    <property type="entry name" value="Cupredoxins"/>
    <property type="match status" value="1"/>
</dbReference>
<evidence type="ECO:0000256" key="7">
    <source>
        <dbReference type="ARBA" id="ARBA00022723"/>
    </source>
</evidence>
<evidence type="ECO:0000256" key="18">
    <source>
        <dbReference type="SAM" id="MobiDB-lite"/>
    </source>
</evidence>
<keyword evidence="7" id="KW-0479">Metal-binding</keyword>
<keyword evidence="12 19" id="KW-0472">Membrane</keyword>
<dbReference type="AlphaFoldDB" id="A0A376CK31"/>
<feature type="transmembrane region" description="Helical" evidence="19">
    <location>
        <begin position="112"/>
        <end position="134"/>
    </location>
</feature>
<evidence type="ECO:0000256" key="4">
    <source>
        <dbReference type="ARBA" id="ARBA00022448"/>
    </source>
</evidence>
<comment type="subcellular location">
    <subcellularLocation>
        <location evidence="1">Membrane</location>
        <topology evidence="1">Multi-pass membrane protein</topology>
    </subcellularLocation>
</comment>
<dbReference type="GO" id="GO:0016020">
    <property type="term" value="C:membrane"/>
    <property type="evidence" value="ECO:0007669"/>
    <property type="project" value="UniProtKB-SubCell"/>
</dbReference>
<dbReference type="Gene3D" id="2.60.40.420">
    <property type="entry name" value="Cupredoxins - blue copper proteins"/>
    <property type="match status" value="1"/>
</dbReference>
<feature type="domain" description="Cytochrome oxidase subunit II copper A binding" evidence="20">
    <location>
        <begin position="148"/>
        <end position="324"/>
    </location>
</feature>
<evidence type="ECO:0000313" key="22">
    <source>
        <dbReference type="EMBL" id="STC68459.1"/>
    </source>
</evidence>
<evidence type="ECO:0000256" key="8">
    <source>
        <dbReference type="ARBA" id="ARBA00022967"/>
    </source>
</evidence>
<evidence type="ECO:0000313" key="23">
    <source>
        <dbReference type="Proteomes" id="UP000254467"/>
    </source>
</evidence>
<evidence type="ECO:0000256" key="1">
    <source>
        <dbReference type="ARBA" id="ARBA00004141"/>
    </source>
</evidence>
<feature type="domain" description="Cytochrome oxidase subunit II transmembrane region profile" evidence="21">
    <location>
        <begin position="45"/>
        <end position="146"/>
    </location>
</feature>
<evidence type="ECO:0000259" key="21">
    <source>
        <dbReference type="PROSITE" id="PS50999"/>
    </source>
</evidence>
<dbReference type="STRING" id="35756.GCA_001044155_01483"/>
<name>A0A376CK31_9CORY</name>
<dbReference type="PANTHER" id="PTHR22888">
    <property type="entry name" value="CYTOCHROME C OXIDASE, SUBUNIT II"/>
    <property type="match status" value="1"/>
</dbReference>
<evidence type="ECO:0000256" key="5">
    <source>
        <dbReference type="ARBA" id="ARBA00022660"/>
    </source>
</evidence>
<protein>
    <recommendedName>
        <fullName evidence="3">cytochrome-c oxidase</fullName>
        <ecNumber evidence="3">7.1.1.9</ecNumber>
    </recommendedName>
    <alternativeName>
        <fullName evidence="15">Cytochrome aa3 subunit 2</fullName>
    </alternativeName>
    <alternativeName>
        <fullName evidence="14">Cytochrome c oxidase polypeptide II</fullName>
    </alternativeName>
    <alternativeName>
        <fullName evidence="17">Oxidase aa(3) subunit 2</fullName>
    </alternativeName>
</protein>
<keyword evidence="6 19" id="KW-0812">Transmembrane</keyword>
<dbReference type="GO" id="GO:0005507">
    <property type="term" value="F:copper ion binding"/>
    <property type="evidence" value="ECO:0007669"/>
    <property type="project" value="InterPro"/>
</dbReference>
<evidence type="ECO:0000256" key="2">
    <source>
        <dbReference type="ARBA" id="ARBA00007866"/>
    </source>
</evidence>
<evidence type="ECO:0000256" key="15">
    <source>
        <dbReference type="ARBA" id="ARBA00031399"/>
    </source>
</evidence>
<evidence type="ECO:0000256" key="10">
    <source>
        <dbReference type="ARBA" id="ARBA00022989"/>
    </source>
</evidence>
<dbReference type="PROSITE" id="PS00078">
    <property type="entry name" value="COX2"/>
    <property type="match status" value="1"/>
</dbReference>
<sequence length="372" mass="41920">MWTGRQTHVEMRNNRGFARKFGAISAIALGGLALAGCDVAAPKALSNALAMGWPDPITPEGQSMYNFWIWVWVTAWVIGIIMWAIFLVSIFRWNRKRREKQGAGEFPKQLQYNIPLELVLTIAPIVIVMVLFFFTVQTQQKVIAKDKNPEVIVDVTAFQWNWKFGYANVSGELSGTGQDYVGTDEERQAAADETRFDAEGVANPNPIHGQSKGDQSYLNFNQIETIGSTEEVPVLVLPVDTPIEFRLASGDVSHAFWVPEFLFKRDAYAHPEVNQQERSFQVESIDETGAFVGRCAEMCGTYHAMMNFELRVVERDQFNQYMQFRQDNPEAPNSEALAAIGEAPYATSTHPFVSERDGTRDENNYVDNNARV</sequence>
<dbReference type="EC" id="7.1.1.9" evidence="3"/>
<gene>
    <name evidence="22" type="primary">ctaC</name>
    <name evidence="22" type="ORF">NCTC11862_00214</name>
</gene>
<keyword evidence="23" id="KW-1185">Reference proteome</keyword>
<organism evidence="22 23">
    <name type="scientific">Corynebacterium pilosum</name>
    <dbReference type="NCBI Taxonomy" id="35756"/>
    <lineage>
        <taxon>Bacteria</taxon>
        <taxon>Bacillati</taxon>
        <taxon>Actinomycetota</taxon>
        <taxon>Actinomycetes</taxon>
        <taxon>Mycobacteriales</taxon>
        <taxon>Corynebacteriaceae</taxon>
        <taxon>Corynebacterium</taxon>
    </lineage>
</organism>
<comment type="catalytic activity">
    <reaction evidence="16">
        <text>4 Fe(II)-[cytochrome c] + O2 + 8 H(+)(in) = 4 Fe(III)-[cytochrome c] + 2 H2O + 4 H(+)(out)</text>
        <dbReference type="Rhea" id="RHEA:11436"/>
        <dbReference type="Rhea" id="RHEA-COMP:10350"/>
        <dbReference type="Rhea" id="RHEA-COMP:14399"/>
        <dbReference type="ChEBI" id="CHEBI:15377"/>
        <dbReference type="ChEBI" id="CHEBI:15378"/>
        <dbReference type="ChEBI" id="CHEBI:15379"/>
        <dbReference type="ChEBI" id="CHEBI:29033"/>
        <dbReference type="ChEBI" id="CHEBI:29034"/>
        <dbReference type="EC" id="7.1.1.9"/>
    </reaction>
</comment>
<keyword evidence="4" id="KW-0813">Transport</keyword>
<dbReference type="Gene3D" id="1.10.287.90">
    <property type="match status" value="1"/>
</dbReference>
<dbReference type="SUPFAM" id="SSF81464">
    <property type="entry name" value="Cytochrome c oxidase subunit II-like, transmembrane region"/>
    <property type="match status" value="1"/>
</dbReference>
<keyword evidence="9" id="KW-0249">Electron transport</keyword>
<feature type="transmembrane region" description="Helical" evidence="19">
    <location>
        <begin position="67"/>
        <end position="91"/>
    </location>
</feature>
<evidence type="ECO:0000256" key="13">
    <source>
        <dbReference type="ARBA" id="ARBA00024688"/>
    </source>
</evidence>
<dbReference type="EMBL" id="UFXQ01000001">
    <property type="protein sequence ID" value="STC68459.1"/>
    <property type="molecule type" value="Genomic_DNA"/>
</dbReference>
<evidence type="ECO:0000256" key="19">
    <source>
        <dbReference type="SAM" id="Phobius"/>
    </source>
</evidence>
<dbReference type="Proteomes" id="UP000254467">
    <property type="component" value="Unassembled WGS sequence"/>
</dbReference>
<accession>A0A376CK31</accession>
<proteinExistence type="inferred from homology"/>
<dbReference type="InterPro" id="IPR036257">
    <property type="entry name" value="Cyt_c_oxidase_su2_TM_sf"/>
</dbReference>
<evidence type="ECO:0000259" key="20">
    <source>
        <dbReference type="PROSITE" id="PS50857"/>
    </source>
</evidence>
<evidence type="ECO:0000256" key="16">
    <source>
        <dbReference type="ARBA" id="ARBA00047816"/>
    </source>
</evidence>
<comment type="similarity">
    <text evidence="2">Belongs to the cytochrome c oxidase subunit 2 family.</text>
</comment>
<dbReference type="GO" id="GO:0004129">
    <property type="term" value="F:cytochrome-c oxidase activity"/>
    <property type="evidence" value="ECO:0007669"/>
    <property type="project" value="UniProtKB-EC"/>
</dbReference>
<dbReference type="PANTHER" id="PTHR22888:SF9">
    <property type="entry name" value="CYTOCHROME C OXIDASE SUBUNIT 2"/>
    <property type="match status" value="1"/>
</dbReference>
<reference evidence="22 23" key="1">
    <citation type="submission" date="2018-06" db="EMBL/GenBank/DDBJ databases">
        <authorList>
            <consortium name="Pathogen Informatics"/>
            <person name="Doyle S."/>
        </authorList>
    </citation>
    <scope>NUCLEOTIDE SEQUENCE [LARGE SCALE GENOMIC DNA]</scope>
    <source>
        <strain evidence="22 23">NCTC11862</strain>
    </source>
</reference>
<dbReference type="GO" id="GO:0016491">
    <property type="term" value="F:oxidoreductase activity"/>
    <property type="evidence" value="ECO:0007669"/>
    <property type="project" value="UniProtKB-KW"/>
</dbReference>
<evidence type="ECO:0000256" key="17">
    <source>
        <dbReference type="ARBA" id="ARBA00050058"/>
    </source>
</evidence>
<feature type="compositionally biased region" description="Basic and acidic residues" evidence="18">
    <location>
        <begin position="353"/>
        <end position="363"/>
    </location>
</feature>
<dbReference type="InterPro" id="IPR045187">
    <property type="entry name" value="CcO_II"/>
</dbReference>
<keyword evidence="22" id="KW-0560">Oxidoreductase</keyword>